<dbReference type="Proteomes" id="UP001604043">
    <property type="component" value="Unassembled WGS sequence"/>
</dbReference>
<sequence length="184" mass="18477">MQAGIAAGISTMLCAVAAPATAQSISSLAQQAAAGREEVDAPRAAPVRPPAEAVPMARIPVAAVTLYPGDVISAGMLAQREVSDAVLDRGGIALQSSAVVGKSARRVIAAGQPVPLNALVDVTLVTKGVATRIQLREGGLSISGYGMPLDSGAAGATIRLKNMESGQIIVGEVAGDGTVWVKTR</sequence>
<dbReference type="InterPro" id="IPR039246">
    <property type="entry name" value="Flagellar_FlgA"/>
</dbReference>
<accession>A0ABW6ZQ41</accession>
<evidence type="ECO:0000256" key="1">
    <source>
        <dbReference type="ARBA" id="ARBA00004418"/>
    </source>
</evidence>
<keyword evidence="4" id="KW-1005">Bacterial flagellum biogenesis</keyword>
<evidence type="ECO:0000256" key="2">
    <source>
        <dbReference type="ARBA" id="ARBA00022729"/>
    </source>
</evidence>
<keyword evidence="2 4" id="KW-0732">Signal</keyword>
<feature type="domain" description="SAF" evidence="5">
    <location>
        <begin position="57"/>
        <end position="120"/>
    </location>
</feature>
<dbReference type="PANTHER" id="PTHR36307">
    <property type="entry name" value="FLAGELLA BASAL BODY P-RING FORMATION PROTEIN FLGA"/>
    <property type="match status" value="1"/>
</dbReference>
<comment type="subcellular location">
    <subcellularLocation>
        <location evidence="1 4">Periplasm</location>
    </subcellularLocation>
</comment>
<dbReference type="InterPro" id="IPR017585">
    <property type="entry name" value="SAF_FlgA"/>
</dbReference>
<feature type="signal peptide" evidence="4">
    <location>
        <begin position="1"/>
        <end position="22"/>
    </location>
</feature>
<comment type="caution">
    <text evidence="6">The sequence shown here is derived from an EMBL/GenBank/DDBJ whole genome shotgun (WGS) entry which is preliminary data.</text>
</comment>
<keyword evidence="7" id="KW-1185">Reference proteome</keyword>
<organism evidence="6 7">
    <name type="scientific">Xanthobacter aminoxidans</name>
    <dbReference type="NCBI Taxonomy" id="186280"/>
    <lineage>
        <taxon>Bacteria</taxon>
        <taxon>Pseudomonadati</taxon>
        <taxon>Pseudomonadota</taxon>
        <taxon>Alphaproteobacteria</taxon>
        <taxon>Hyphomicrobiales</taxon>
        <taxon>Xanthobacteraceae</taxon>
        <taxon>Xanthobacter</taxon>
    </lineage>
</organism>
<keyword evidence="6" id="KW-0969">Cilium</keyword>
<protein>
    <recommendedName>
        <fullName evidence="4">Flagella basal body P-ring formation protein FlgA</fullName>
    </recommendedName>
</protein>
<dbReference type="InterPro" id="IPR013974">
    <property type="entry name" value="SAF"/>
</dbReference>
<comment type="similarity">
    <text evidence="4">Belongs to the FlgA family.</text>
</comment>
<dbReference type="CDD" id="cd11614">
    <property type="entry name" value="SAF_CpaB_FlgA_like"/>
    <property type="match status" value="1"/>
</dbReference>
<feature type="chain" id="PRO_5044961182" description="Flagella basal body P-ring formation protein FlgA" evidence="4">
    <location>
        <begin position="23"/>
        <end position="184"/>
    </location>
</feature>
<dbReference type="EMBL" id="JBAFUR010000008">
    <property type="protein sequence ID" value="MFG1255051.1"/>
    <property type="molecule type" value="Genomic_DNA"/>
</dbReference>
<dbReference type="Pfam" id="PF13144">
    <property type="entry name" value="ChapFlgA"/>
    <property type="match status" value="1"/>
</dbReference>
<evidence type="ECO:0000256" key="3">
    <source>
        <dbReference type="ARBA" id="ARBA00022764"/>
    </source>
</evidence>
<name>A0ABW6ZQ41_9HYPH</name>
<dbReference type="SMART" id="SM00858">
    <property type="entry name" value="SAF"/>
    <property type="match status" value="1"/>
</dbReference>
<dbReference type="PANTHER" id="PTHR36307:SF1">
    <property type="entry name" value="FLAGELLA BASAL BODY P-RING FORMATION PROTEIN FLGA"/>
    <property type="match status" value="1"/>
</dbReference>
<evidence type="ECO:0000313" key="6">
    <source>
        <dbReference type="EMBL" id="MFG1255051.1"/>
    </source>
</evidence>
<dbReference type="RefSeq" id="WP_394010075.1">
    <property type="nucleotide sequence ID" value="NZ_JBAFUR010000008.1"/>
</dbReference>
<keyword evidence="6" id="KW-0282">Flagellum</keyword>
<reference evidence="6 7" key="1">
    <citation type="submission" date="2024-02" db="EMBL/GenBank/DDBJ databases">
        <title>Expansion and revision of Xanthobacter and proposal of Roseixanthobacter gen. nov.</title>
        <authorList>
            <person name="Soltysiak M.P.M."/>
            <person name="Jalihal A."/>
            <person name="Ory A."/>
            <person name="Chrisophersen C."/>
            <person name="Lee A.D."/>
            <person name="Boulton J."/>
            <person name="Springer M."/>
        </authorList>
    </citation>
    <scope>NUCLEOTIDE SEQUENCE [LARGE SCALE GENOMIC DNA]</scope>
    <source>
        <strain evidence="6 7">CB5</strain>
    </source>
</reference>
<keyword evidence="6" id="KW-0966">Cell projection</keyword>
<evidence type="ECO:0000313" key="7">
    <source>
        <dbReference type="Proteomes" id="UP001604043"/>
    </source>
</evidence>
<comment type="function">
    <text evidence="4">Involved in the assembly process of the P-ring formation. It may associate with FlgF on the rod constituting a structure essential for the P-ring assembly or may act as a modulator protein for the P-ring assembly.</text>
</comment>
<proteinExistence type="inferred from homology"/>
<evidence type="ECO:0000259" key="5">
    <source>
        <dbReference type="SMART" id="SM00858"/>
    </source>
</evidence>
<keyword evidence="3 4" id="KW-0574">Periplasm</keyword>
<dbReference type="NCBIfam" id="TIGR03170">
    <property type="entry name" value="flgA_cterm"/>
    <property type="match status" value="1"/>
</dbReference>
<dbReference type="Gene3D" id="2.30.30.760">
    <property type="match status" value="1"/>
</dbReference>
<gene>
    <name evidence="6" type="primary">flgA</name>
    <name evidence="6" type="ORF">V5F30_22775</name>
</gene>
<evidence type="ECO:0000256" key="4">
    <source>
        <dbReference type="RuleBase" id="RU362063"/>
    </source>
</evidence>